<dbReference type="PANTHER" id="PTHR11431:SF97">
    <property type="entry name" value="FERRITIN HEAVY POLYPEPTIDE-LIKE 17-RELATED"/>
    <property type="match status" value="1"/>
</dbReference>
<dbReference type="GO" id="GO:0008199">
    <property type="term" value="F:ferric iron binding"/>
    <property type="evidence" value="ECO:0007669"/>
    <property type="project" value="InterPro"/>
</dbReference>
<evidence type="ECO:0000256" key="2">
    <source>
        <dbReference type="ARBA" id="ARBA00022434"/>
    </source>
</evidence>
<feature type="binding site" evidence="5">
    <location>
        <position position="118"/>
    </location>
    <ligand>
        <name>Fe cation</name>
        <dbReference type="ChEBI" id="CHEBI:24875"/>
        <label>1</label>
    </ligand>
</feature>
<dbReference type="PANTHER" id="PTHR11431">
    <property type="entry name" value="FERRITIN"/>
    <property type="match status" value="1"/>
</dbReference>
<dbReference type="Pfam" id="PF00210">
    <property type="entry name" value="Ferritin"/>
    <property type="match status" value="1"/>
</dbReference>
<comment type="similarity">
    <text evidence="1 6">Belongs to the ferritin family.</text>
</comment>
<evidence type="ECO:0000256" key="5">
    <source>
        <dbReference type="PIRSR" id="PIRSR601519-1"/>
    </source>
</evidence>
<dbReference type="Gene3D" id="1.20.1260.10">
    <property type="match status" value="1"/>
</dbReference>
<evidence type="ECO:0000313" key="9">
    <source>
        <dbReference type="Ensembl" id="ENSCAFP00040020004.1"/>
    </source>
</evidence>
<reference evidence="9" key="2">
    <citation type="submission" date="2025-08" db="UniProtKB">
        <authorList>
            <consortium name="Ensembl"/>
        </authorList>
    </citation>
    <scope>IDENTIFICATION</scope>
</reference>
<proteinExistence type="inferred from homology"/>
<feature type="binding site" evidence="5">
    <location>
        <position position="115"/>
    </location>
    <ligand>
        <name>Fe cation</name>
        <dbReference type="ChEBI" id="CHEBI:24875"/>
        <label>1</label>
    </ligand>
</feature>
<feature type="region of interest" description="Disordered" evidence="7">
    <location>
        <begin position="197"/>
        <end position="244"/>
    </location>
</feature>
<dbReference type="AlphaFoldDB" id="A0A8C0YWT0"/>
<keyword evidence="2 6" id="KW-0409">Iron storage</keyword>
<accession>A0A8C0YWT0</accession>
<dbReference type="FunFam" id="1.20.1260.10:FF:000038">
    <property type="entry name" value="Ferritin"/>
    <property type="match status" value="1"/>
</dbReference>
<dbReference type="InterPro" id="IPR009040">
    <property type="entry name" value="Ferritin-like_diiron"/>
</dbReference>
<evidence type="ECO:0000256" key="3">
    <source>
        <dbReference type="ARBA" id="ARBA00022723"/>
    </source>
</evidence>
<evidence type="ECO:0000256" key="1">
    <source>
        <dbReference type="ARBA" id="ARBA00007513"/>
    </source>
</evidence>
<dbReference type="GO" id="GO:0006879">
    <property type="term" value="P:intracellular iron ion homeostasis"/>
    <property type="evidence" value="ECO:0007669"/>
    <property type="project" value="UniProtKB-KW"/>
</dbReference>
<dbReference type="Proteomes" id="UP000694542">
    <property type="component" value="Chromosome X"/>
</dbReference>
<name>A0A8C0YWT0_CANLF</name>
<dbReference type="GO" id="GO:0006826">
    <property type="term" value="P:iron ion transport"/>
    <property type="evidence" value="ECO:0007669"/>
    <property type="project" value="InterPro"/>
</dbReference>
<dbReference type="CDD" id="cd01056">
    <property type="entry name" value="Euk_Ferritin"/>
    <property type="match status" value="1"/>
</dbReference>
<comment type="function">
    <text evidence="6">Stores iron in a soluble, non-toxic, readily available form. Important for iron homeostasis. Iron is taken up in the ferrous form and deposited as ferric hydroxides after oxidation.</text>
</comment>
<protein>
    <recommendedName>
        <fullName evidence="6">Ferritin</fullName>
    </recommendedName>
</protein>
<reference evidence="9" key="1">
    <citation type="submission" date="2018-10" db="EMBL/GenBank/DDBJ databases">
        <title>De novo assembly of a Great Dane genome.</title>
        <authorList>
            <person name="Kidd J.M."/>
            <person name="Pendleton A.L."/>
            <person name="Shen F."/>
            <person name="Emery S."/>
        </authorList>
    </citation>
    <scope>NUCLEOTIDE SEQUENCE [LARGE SCALE GENOMIC DNA]</scope>
    <source>
        <strain evidence="9">Great Dane</strain>
    </source>
</reference>
<keyword evidence="3 5" id="KW-0479">Metal-binding</keyword>
<feature type="binding site" evidence="5">
    <location>
        <position position="160"/>
    </location>
    <ligand>
        <name>Fe cation</name>
        <dbReference type="ChEBI" id="CHEBI:24875"/>
        <label>1</label>
    </ligand>
</feature>
<feature type="domain" description="Ferritin-like diiron" evidence="8">
    <location>
        <begin position="63"/>
        <end position="214"/>
    </location>
</feature>
<dbReference type="InterPro" id="IPR012347">
    <property type="entry name" value="Ferritin-like"/>
</dbReference>
<evidence type="ECO:0000313" key="10">
    <source>
        <dbReference type="Proteomes" id="UP000694542"/>
    </source>
</evidence>
<feature type="binding site" evidence="5">
    <location>
        <position position="80"/>
    </location>
    <ligand>
        <name>Fe cation</name>
        <dbReference type="ChEBI" id="CHEBI:24875"/>
        <label>1</label>
    </ligand>
</feature>
<evidence type="ECO:0000256" key="7">
    <source>
        <dbReference type="SAM" id="MobiDB-lite"/>
    </source>
</evidence>
<dbReference type="InterPro" id="IPR008331">
    <property type="entry name" value="Ferritin_DPS_dom"/>
</dbReference>
<evidence type="ECO:0000259" key="8">
    <source>
        <dbReference type="PROSITE" id="PS50905"/>
    </source>
</evidence>
<evidence type="ECO:0000256" key="4">
    <source>
        <dbReference type="ARBA" id="ARBA00023004"/>
    </source>
</evidence>
<dbReference type="PROSITE" id="PS50905">
    <property type="entry name" value="FERRITIN_LIKE"/>
    <property type="match status" value="1"/>
</dbReference>
<dbReference type="InterPro" id="IPR001519">
    <property type="entry name" value="Ferritin"/>
</dbReference>
<dbReference type="InterPro" id="IPR009078">
    <property type="entry name" value="Ferritin-like_SF"/>
</dbReference>
<evidence type="ECO:0000256" key="6">
    <source>
        <dbReference type="RuleBase" id="RU361145"/>
    </source>
</evidence>
<keyword evidence="4 5" id="KW-0408">Iron</keyword>
<feature type="compositionally biased region" description="Basic and acidic residues" evidence="7">
    <location>
        <begin position="231"/>
        <end position="244"/>
    </location>
</feature>
<dbReference type="SUPFAM" id="SSF47240">
    <property type="entry name" value="Ferritin-like"/>
    <property type="match status" value="1"/>
</dbReference>
<dbReference type="Ensembl" id="ENSCAFT00040023078.1">
    <property type="protein sequence ID" value="ENSCAFP00040020004.1"/>
    <property type="gene ID" value="ENSCAFG00040012524.1"/>
</dbReference>
<sequence>PPAASHRRRRPTLLADLHPRPAATAARSLSRAVAALALALAPAPAPPPGPPAMAAAPISQVRQNYHPDCEAAVDSRISLELSASYVYQSMAFSFDRDDGALRNLARFFQRQAREETQHAEMLVELQNRRGGRIRLRDVKKPDRDAWESGPRATECALHLEKRVNQSLPARPDLHRLATDQNDAQLCDFLEARSLRERASERARQGHPRALGGYGTSLRSVGAPEAGPAEYPFDRLTLRHSHKEN</sequence>
<organism evidence="9 10">
    <name type="scientific">Canis lupus familiaris</name>
    <name type="common">Dog</name>
    <name type="synonym">Canis familiaris</name>
    <dbReference type="NCBI Taxonomy" id="9615"/>
    <lineage>
        <taxon>Eukaryota</taxon>
        <taxon>Metazoa</taxon>
        <taxon>Chordata</taxon>
        <taxon>Craniata</taxon>
        <taxon>Vertebrata</taxon>
        <taxon>Euteleostomi</taxon>
        <taxon>Mammalia</taxon>
        <taxon>Eutheria</taxon>
        <taxon>Laurasiatheria</taxon>
        <taxon>Carnivora</taxon>
        <taxon>Caniformia</taxon>
        <taxon>Canidae</taxon>
        <taxon>Canis</taxon>
    </lineage>
</organism>